<dbReference type="InterPro" id="IPR036388">
    <property type="entry name" value="WH-like_DNA-bd_sf"/>
</dbReference>
<evidence type="ECO:0000256" key="3">
    <source>
        <dbReference type="ARBA" id="ARBA00023163"/>
    </source>
</evidence>
<dbReference type="InterPro" id="IPR050313">
    <property type="entry name" value="Carb_Metab_HTH_regulators"/>
</dbReference>
<evidence type="ECO:0000259" key="4">
    <source>
        <dbReference type="PROSITE" id="PS51000"/>
    </source>
</evidence>
<protein>
    <submittedName>
        <fullName evidence="5">HTH domain protein</fullName>
    </submittedName>
</protein>
<dbReference type="PANTHER" id="PTHR30363">
    <property type="entry name" value="HTH-TYPE TRANSCRIPTIONAL REGULATOR SRLR-RELATED"/>
    <property type="match status" value="1"/>
</dbReference>
<keyword evidence="2" id="KW-0238">DNA-binding</keyword>
<keyword evidence="6" id="KW-1185">Reference proteome</keyword>
<dbReference type="Pfam" id="PF00455">
    <property type="entry name" value="DeoRC"/>
    <property type="match status" value="1"/>
</dbReference>
<dbReference type="SMART" id="SM01134">
    <property type="entry name" value="DeoRC"/>
    <property type="match status" value="1"/>
</dbReference>
<dbReference type="AlphaFoldDB" id="A0A136Q5U8"/>
<dbReference type="InterPro" id="IPR018356">
    <property type="entry name" value="Tscrpt_reg_HTH_DeoR_CS"/>
</dbReference>
<feature type="domain" description="HTH deoR-type" evidence="4">
    <location>
        <begin position="4"/>
        <end position="59"/>
    </location>
</feature>
<keyword evidence="1" id="KW-0805">Transcription regulation</keyword>
<gene>
    <name evidence="5" type="ORF">HMPREF3293_01266</name>
</gene>
<dbReference type="Proteomes" id="UP000070366">
    <property type="component" value="Unassembled WGS sequence"/>
</dbReference>
<organism evidence="5 6">
    <name type="scientific">Christensenella minuta</name>
    <dbReference type="NCBI Taxonomy" id="626937"/>
    <lineage>
        <taxon>Bacteria</taxon>
        <taxon>Bacillati</taxon>
        <taxon>Bacillota</taxon>
        <taxon>Clostridia</taxon>
        <taxon>Christensenellales</taxon>
        <taxon>Christensenellaceae</taxon>
        <taxon>Christensenella</taxon>
    </lineage>
</organism>
<comment type="caution">
    <text evidence="5">The sequence shown here is derived from an EMBL/GenBank/DDBJ whole genome shotgun (WGS) entry which is preliminary data.</text>
</comment>
<dbReference type="EMBL" id="LSZW01000054">
    <property type="protein sequence ID" value="KXK65974.1"/>
    <property type="molecule type" value="Genomic_DNA"/>
</dbReference>
<dbReference type="InterPro" id="IPR037171">
    <property type="entry name" value="NagB/RpiA_transferase-like"/>
</dbReference>
<dbReference type="STRING" id="626937.HMPREF3293_01266"/>
<name>A0A136Q5U8_9FIRM</name>
<dbReference type="GO" id="GO:0003677">
    <property type="term" value="F:DNA binding"/>
    <property type="evidence" value="ECO:0007669"/>
    <property type="project" value="UniProtKB-KW"/>
</dbReference>
<dbReference type="RefSeq" id="WP_066517593.1">
    <property type="nucleotide sequence ID" value="NZ_CABMOF010000001.1"/>
</dbReference>
<dbReference type="SUPFAM" id="SSF100950">
    <property type="entry name" value="NagB/RpiA/CoA transferase-like"/>
    <property type="match status" value="1"/>
</dbReference>
<dbReference type="OrthoDB" id="9797223at2"/>
<dbReference type="SUPFAM" id="SSF46785">
    <property type="entry name" value="Winged helix' DNA-binding domain"/>
    <property type="match status" value="1"/>
</dbReference>
<evidence type="ECO:0000256" key="1">
    <source>
        <dbReference type="ARBA" id="ARBA00023015"/>
    </source>
</evidence>
<dbReference type="Pfam" id="PF08220">
    <property type="entry name" value="HTH_DeoR"/>
    <property type="match status" value="1"/>
</dbReference>
<dbReference type="InterPro" id="IPR036390">
    <property type="entry name" value="WH_DNA-bd_sf"/>
</dbReference>
<dbReference type="InterPro" id="IPR001034">
    <property type="entry name" value="DeoR_HTH"/>
</dbReference>
<dbReference type="SMART" id="SM00420">
    <property type="entry name" value="HTH_DEOR"/>
    <property type="match status" value="1"/>
</dbReference>
<reference evidence="5 6" key="1">
    <citation type="submission" date="2016-02" db="EMBL/GenBank/DDBJ databases">
        <authorList>
            <person name="Wen L."/>
            <person name="He K."/>
            <person name="Yang H."/>
        </authorList>
    </citation>
    <scope>NUCLEOTIDE SEQUENCE [LARGE SCALE GENOMIC DNA]</scope>
    <source>
        <strain evidence="5 6">DSM 22607</strain>
    </source>
</reference>
<dbReference type="PROSITE" id="PS51000">
    <property type="entry name" value="HTH_DEOR_2"/>
    <property type="match status" value="1"/>
</dbReference>
<dbReference type="PROSITE" id="PS00894">
    <property type="entry name" value="HTH_DEOR_1"/>
    <property type="match status" value="1"/>
</dbReference>
<evidence type="ECO:0000313" key="5">
    <source>
        <dbReference type="EMBL" id="KXK65974.1"/>
    </source>
</evidence>
<dbReference type="KEGG" id="cmiu:B1H56_06505"/>
<dbReference type="GO" id="GO:0003700">
    <property type="term" value="F:DNA-binding transcription factor activity"/>
    <property type="evidence" value="ECO:0007669"/>
    <property type="project" value="InterPro"/>
</dbReference>
<dbReference type="Gene3D" id="1.10.10.10">
    <property type="entry name" value="Winged helix-like DNA-binding domain superfamily/Winged helix DNA-binding domain"/>
    <property type="match status" value="1"/>
</dbReference>
<sequence>MSKKADRLNRIMQILKMRNGASIRELSSELEVSEMTVRRDLEVLSASRLVTLIQGVAIYHPANETEGEAILNKEYNLSAEHLSHRSEKERIGAKAASLLEPNDVIVIDTGTTTEQLARFIPEAAALTALCYNMNILIELNQKKNTKIICGGGYYHSNTQMFQSPEGISLISRTCANKAFISAAGISSKMAVTCIDQYEIETKKAAIASALTKILLADSSKFDKVCPAMFANLTEFDMIITDKGLSEEWLDYIGQMEIELLLV</sequence>
<keyword evidence="3" id="KW-0804">Transcription</keyword>
<evidence type="ECO:0000256" key="2">
    <source>
        <dbReference type="ARBA" id="ARBA00023125"/>
    </source>
</evidence>
<dbReference type="PRINTS" id="PR00037">
    <property type="entry name" value="HTHLACR"/>
</dbReference>
<accession>A0A136Q5U8</accession>
<proteinExistence type="predicted"/>
<evidence type="ECO:0000313" key="6">
    <source>
        <dbReference type="Proteomes" id="UP000070366"/>
    </source>
</evidence>
<dbReference type="PANTHER" id="PTHR30363:SF8">
    <property type="entry name" value="DEOXYRIBOSE OPERON REPRESSOR"/>
    <property type="match status" value="1"/>
</dbReference>
<dbReference type="InterPro" id="IPR014036">
    <property type="entry name" value="DeoR-like_C"/>
</dbReference>